<evidence type="ECO:0000313" key="9">
    <source>
        <dbReference type="EMBL" id="GEP82435.1"/>
    </source>
</evidence>
<accession>A0A2T4RFS6</accession>
<dbReference type="GeneID" id="69904683"/>
<evidence type="ECO:0000313" key="12">
    <source>
        <dbReference type="Proteomes" id="UP000075418"/>
    </source>
</evidence>
<dbReference type="Proteomes" id="UP000075418">
    <property type="component" value="Unassembled WGS sequence"/>
</dbReference>
<dbReference type="InterPro" id="IPR020103">
    <property type="entry name" value="PsdUridine_synth_cat_dom_sf"/>
</dbReference>
<dbReference type="Gene3D" id="3.30.70.660">
    <property type="entry name" value="Pseudouridine synthase I, catalytic domain, C-terminal subdomain"/>
    <property type="match status" value="1"/>
</dbReference>
<dbReference type="GO" id="GO:0003723">
    <property type="term" value="F:RNA binding"/>
    <property type="evidence" value="ECO:0007669"/>
    <property type="project" value="InterPro"/>
</dbReference>
<dbReference type="SUPFAM" id="SSF55120">
    <property type="entry name" value="Pseudouridine synthase"/>
    <property type="match status" value="1"/>
</dbReference>
<comment type="subunit">
    <text evidence="4">Homodimer.</text>
</comment>
<dbReference type="NCBIfam" id="TIGR00071">
    <property type="entry name" value="hisT_truA"/>
    <property type="match status" value="1"/>
</dbReference>
<dbReference type="GO" id="GO:0160147">
    <property type="term" value="F:tRNA pseudouridine(38-40) synthase activity"/>
    <property type="evidence" value="ECO:0007669"/>
    <property type="project" value="UniProtKB-EC"/>
</dbReference>
<proteinExistence type="inferred from homology"/>
<gene>
    <name evidence="4 9" type="primary">truA</name>
    <name evidence="11" type="ORF">A0131_00130</name>
    <name evidence="10" type="ORF">K8V85_05140</name>
    <name evidence="9" type="ORF">SKL01_16130</name>
</gene>
<dbReference type="EMBL" id="LUGM01000002">
    <property type="protein sequence ID" value="KYH13220.1"/>
    <property type="molecule type" value="Genomic_DNA"/>
</dbReference>
<dbReference type="InterPro" id="IPR020095">
    <property type="entry name" value="PsdUridine_synth_TruA_C"/>
</dbReference>
<evidence type="ECO:0000256" key="6">
    <source>
        <dbReference type="PIRSR" id="PIRSR001430-2"/>
    </source>
</evidence>
<organism evidence="11 12">
    <name type="scientific">Staphylococcus kloosii</name>
    <dbReference type="NCBI Taxonomy" id="29384"/>
    <lineage>
        <taxon>Bacteria</taxon>
        <taxon>Bacillati</taxon>
        <taxon>Bacillota</taxon>
        <taxon>Bacilli</taxon>
        <taxon>Bacillales</taxon>
        <taxon>Staphylococcaceae</taxon>
        <taxon>Staphylococcus</taxon>
    </lineage>
</organism>
<feature type="active site" description="Nucleophile" evidence="4 5">
    <location>
        <position position="51"/>
    </location>
</feature>
<dbReference type="OrthoDB" id="9811823at2"/>
<comment type="caution">
    <text evidence="11">The sequence shown here is derived from an EMBL/GenBank/DDBJ whole genome shotgun (WGS) entry which is preliminary data.</text>
</comment>
<name>A0A151A237_9STAP</name>
<dbReference type="CDD" id="cd02570">
    <property type="entry name" value="PseudoU_synth_EcTruA"/>
    <property type="match status" value="1"/>
</dbReference>
<feature type="binding site" evidence="4 6">
    <location>
        <position position="109"/>
    </location>
    <ligand>
        <name>substrate</name>
    </ligand>
</feature>
<evidence type="ECO:0000256" key="5">
    <source>
        <dbReference type="PIRSR" id="PIRSR001430-1"/>
    </source>
</evidence>
<evidence type="ECO:0000313" key="10">
    <source>
        <dbReference type="EMBL" id="HJF67679.1"/>
    </source>
</evidence>
<dbReference type="RefSeq" id="WP_061853469.1">
    <property type="nucleotide sequence ID" value="NZ_BKAQ01000013.1"/>
</dbReference>
<dbReference type="Gene3D" id="3.30.70.580">
    <property type="entry name" value="Pseudouridine synthase I, catalytic domain, N-terminal subdomain"/>
    <property type="match status" value="1"/>
</dbReference>
<evidence type="ECO:0000256" key="7">
    <source>
        <dbReference type="RuleBase" id="RU003792"/>
    </source>
</evidence>
<dbReference type="EMBL" id="BKAQ01000013">
    <property type="protein sequence ID" value="GEP82435.1"/>
    <property type="molecule type" value="Genomic_DNA"/>
</dbReference>
<dbReference type="PIRSF" id="PIRSF001430">
    <property type="entry name" value="tRNA_psdUrid_synth"/>
    <property type="match status" value="1"/>
</dbReference>
<dbReference type="EC" id="5.4.99.12" evidence="4"/>
<dbReference type="Proteomes" id="UP000706163">
    <property type="component" value="Unassembled WGS sequence"/>
</dbReference>
<dbReference type="GO" id="GO:0031119">
    <property type="term" value="P:tRNA pseudouridine synthesis"/>
    <property type="evidence" value="ECO:0007669"/>
    <property type="project" value="UniProtKB-UniRule"/>
</dbReference>
<dbReference type="PANTHER" id="PTHR11142:SF0">
    <property type="entry name" value="TRNA PSEUDOURIDINE SYNTHASE-LIKE 1"/>
    <property type="match status" value="1"/>
</dbReference>
<dbReference type="Proteomes" id="UP000321040">
    <property type="component" value="Unassembled WGS sequence"/>
</dbReference>
<reference evidence="10" key="4">
    <citation type="submission" date="2021-09" db="EMBL/GenBank/DDBJ databases">
        <authorList>
            <person name="Gilroy R."/>
        </authorList>
    </citation>
    <scope>NUCLEOTIDE SEQUENCE</scope>
    <source>
        <strain evidence="10">CHK149-3286</strain>
    </source>
</reference>
<accession>A0A151A237</accession>
<keyword evidence="2 4" id="KW-0819">tRNA processing</keyword>
<dbReference type="PANTHER" id="PTHR11142">
    <property type="entry name" value="PSEUDOURIDYLATE SYNTHASE"/>
    <property type="match status" value="1"/>
</dbReference>
<dbReference type="AlphaFoldDB" id="A0A151A237"/>
<comment type="catalytic activity">
    <reaction evidence="4 7">
        <text>uridine(38/39/40) in tRNA = pseudouridine(38/39/40) in tRNA</text>
        <dbReference type="Rhea" id="RHEA:22376"/>
        <dbReference type="Rhea" id="RHEA-COMP:10085"/>
        <dbReference type="Rhea" id="RHEA-COMP:10087"/>
        <dbReference type="ChEBI" id="CHEBI:65314"/>
        <dbReference type="ChEBI" id="CHEBI:65315"/>
        <dbReference type="EC" id="5.4.99.12"/>
    </reaction>
</comment>
<dbReference type="HAMAP" id="MF_00171">
    <property type="entry name" value="TruA"/>
    <property type="match status" value="1"/>
</dbReference>
<reference evidence="9 13" key="2">
    <citation type="submission" date="2019-07" db="EMBL/GenBank/DDBJ databases">
        <title>Whole genome shotgun sequence of Staphylococcus kloosii NBRC 109624.</title>
        <authorList>
            <person name="Hosoyama A."/>
            <person name="Uohara A."/>
            <person name="Ohji S."/>
            <person name="Ichikawa N."/>
        </authorList>
    </citation>
    <scope>NUCLEOTIDE SEQUENCE [LARGE SCALE GENOMIC DNA]</scope>
    <source>
        <strain evidence="9 13">NBRC 109624</strain>
    </source>
</reference>
<dbReference type="FunFam" id="3.30.70.580:FF:000001">
    <property type="entry name" value="tRNA pseudouridine synthase A"/>
    <property type="match status" value="1"/>
</dbReference>
<dbReference type="InterPro" id="IPR020094">
    <property type="entry name" value="TruA/RsuA/RluB/E/F_N"/>
</dbReference>
<reference evidence="10" key="3">
    <citation type="journal article" date="2021" name="PeerJ">
        <title>Extensive microbial diversity within the chicken gut microbiome revealed by metagenomics and culture.</title>
        <authorList>
            <person name="Gilroy R."/>
            <person name="Ravi A."/>
            <person name="Getino M."/>
            <person name="Pursley I."/>
            <person name="Horton D.L."/>
            <person name="Alikhan N.F."/>
            <person name="Baker D."/>
            <person name="Gharbi K."/>
            <person name="Hall N."/>
            <person name="Watson M."/>
            <person name="Adriaenssens E.M."/>
            <person name="Foster-Nyarko E."/>
            <person name="Jarju S."/>
            <person name="Secka A."/>
            <person name="Antonio M."/>
            <person name="Oren A."/>
            <person name="Chaudhuri R.R."/>
            <person name="La Ragione R."/>
            <person name="Hildebrand F."/>
            <person name="Pallen M.J."/>
        </authorList>
    </citation>
    <scope>NUCLEOTIDE SEQUENCE</scope>
    <source>
        <strain evidence="10">CHK149-3286</strain>
    </source>
</reference>
<feature type="domain" description="Pseudouridine synthase I TruA alpha/beta" evidence="8">
    <location>
        <begin position="8"/>
        <end position="103"/>
    </location>
</feature>
<evidence type="ECO:0000259" key="8">
    <source>
        <dbReference type="Pfam" id="PF01416"/>
    </source>
</evidence>
<feature type="domain" description="Pseudouridine synthase I TruA alpha/beta" evidence="8">
    <location>
        <begin position="142"/>
        <end position="241"/>
    </location>
</feature>
<keyword evidence="3 4" id="KW-0413">Isomerase</keyword>
<dbReference type="Pfam" id="PF01416">
    <property type="entry name" value="PseudoU_synth_1"/>
    <property type="match status" value="2"/>
</dbReference>
<comment type="similarity">
    <text evidence="1 4 7">Belongs to the tRNA pseudouridine synthase TruA family.</text>
</comment>
<dbReference type="KEGG" id="skl:C7J89_04985"/>
<keyword evidence="13" id="KW-1185">Reference proteome</keyword>
<reference evidence="11 12" key="1">
    <citation type="submission" date="2016-02" db="EMBL/GenBank/DDBJ databases">
        <title>Draft genome sequence of hydrocarbon degrading Staphylococcus saprophyticus Strain CNV2, isolated from crude-oil contaminated soil from Noonmati Oil Refinery, Guwahati, Assam, India.</title>
        <authorList>
            <person name="Mukherjee A."/>
            <person name="Chettri B."/>
            <person name="Langpoklakpam J."/>
            <person name="Singh A.K."/>
            <person name="Chattopadhyay D.J."/>
        </authorList>
    </citation>
    <scope>NUCLEOTIDE SEQUENCE [LARGE SCALE GENOMIC DNA]</scope>
    <source>
        <strain evidence="11 12">CNV2</strain>
    </source>
</reference>
<evidence type="ECO:0000256" key="4">
    <source>
        <dbReference type="HAMAP-Rule" id="MF_00171"/>
    </source>
</evidence>
<evidence type="ECO:0000256" key="1">
    <source>
        <dbReference type="ARBA" id="ARBA00009375"/>
    </source>
</evidence>
<comment type="caution">
    <text evidence="4">Lacks conserved residue(s) required for the propagation of feature annotation.</text>
</comment>
<comment type="function">
    <text evidence="4">Formation of pseudouridine at positions 38, 39 and 40 in the anticodon stem and loop of transfer RNAs.</text>
</comment>
<evidence type="ECO:0000256" key="2">
    <source>
        <dbReference type="ARBA" id="ARBA00022694"/>
    </source>
</evidence>
<protein>
    <recommendedName>
        <fullName evidence="4">tRNA pseudouridine synthase A</fullName>
        <ecNumber evidence="4">5.4.99.12</ecNumber>
    </recommendedName>
    <alternativeName>
        <fullName evidence="4">tRNA pseudouridine(38-40) synthase</fullName>
    </alternativeName>
    <alternativeName>
        <fullName evidence="4">tRNA pseudouridylate synthase I</fullName>
    </alternativeName>
    <alternativeName>
        <fullName evidence="4">tRNA-uridine isomerase I</fullName>
    </alternativeName>
</protein>
<evidence type="ECO:0000313" key="13">
    <source>
        <dbReference type="Proteomes" id="UP000321040"/>
    </source>
</evidence>
<sequence length="267" mass="31087">MRVLVNISYLGTHFMGFQIQQHERTIQQQFERILKRMHKRPIRIHPTSRTDRGVHAYEQFFHFDTELNITPEKWRYAMNSALPNDILVKAVSFVDDSFHCRYDCVGKSYRYKAYVAEERDPFQSGLRTHIKESLNYDKMNEAAAKFIGTHDFTGFCSQKTEVDSKVRTIYQSEIIQTEDGFDYVVTGSGFLYNMVRVLVAFLVEVGKGHRSPEEVPSLLEARNRSNVPFTAAADGLYLEHIYLSEQSLIQDFGEDIKIHRKKSLQND</sequence>
<dbReference type="EMBL" id="DYVT01000054">
    <property type="protein sequence ID" value="HJF67679.1"/>
    <property type="molecule type" value="Genomic_DNA"/>
</dbReference>
<dbReference type="InterPro" id="IPR001406">
    <property type="entry name" value="PsdUridine_synth_TruA"/>
</dbReference>
<evidence type="ECO:0000256" key="3">
    <source>
        <dbReference type="ARBA" id="ARBA00023235"/>
    </source>
</evidence>
<dbReference type="InterPro" id="IPR020097">
    <property type="entry name" value="PsdUridine_synth_TruA_a/b_dom"/>
</dbReference>
<evidence type="ECO:0000313" key="11">
    <source>
        <dbReference type="EMBL" id="KYH13220.1"/>
    </source>
</evidence>